<dbReference type="STRING" id="764291.STRUR_0929"/>
<dbReference type="InterPro" id="IPR027417">
    <property type="entry name" value="P-loop_NTPase"/>
</dbReference>
<dbReference type="InterPro" id="IPR011335">
    <property type="entry name" value="Restrct_endonuc-II-like"/>
</dbReference>
<dbReference type="InterPro" id="IPR038726">
    <property type="entry name" value="PDDEXK_AddAB-type"/>
</dbReference>
<dbReference type="Pfam" id="PF21445">
    <property type="entry name" value="ADDB_N"/>
    <property type="match status" value="1"/>
</dbReference>
<dbReference type="GO" id="GO:0003677">
    <property type="term" value="F:DNA binding"/>
    <property type="evidence" value="ECO:0007669"/>
    <property type="project" value="UniProtKB-KW"/>
</dbReference>
<dbReference type="SUPFAM" id="SSF52980">
    <property type="entry name" value="Restriction endonuclease-like"/>
    <property type="match status" value="1"/>
</dbReference>
<evidence type="ECO:0000256" key="5">
    <source>
        <dbReference type="ARBA" id="ARBA00022806"/>
    </source>
</evidence>
<evidence type="ECO:0000313" key="13">
    <source>
        <dbReference type="Proteomes" id="UP000005388"/>
    </source>
</evidence>
<evidence type="ECO:0000313" key="12">
    <source>
        <dbReference type="EMBL" id="EHJ57274.1"/>
    </source>
</evidence>
<sequence>MRLIYTDINNDLTHILTDIAYHNAKAGQRVFYIAPNSLSFEKERQVLEHLPEKASFQITVTRFAQLARYLVLNRPVQKTSLDDTGLSMVFYKALSQLNDSHLKLYGKLKQDAGFIKQLVELYKDLQSSNAQISDLETLENKSKFEDLQLIFAEVNQILLDGNFDNQSAIDYLIESLETQKLSLSYSDVTLVIDGFTRFSAEEERLVSYLHYHGVSIIIGTYMTEKAYKLSFYGGNIFETSISFMRSLSSRFQTKVEYINDHHKTANAFFHFSKTFEALHDFSEIDVVNNQKDDAVLIWQTINQKDEIEQVAKAIREKLYQGYRYKDILVLLGDVEAYELQVKVIFDKYDIPYYIGKSESMSQHSLIQFFESLERLKKYNWRREDIMTLLKSQLSTHFDQELIDKFNQYLQYADINGFTKFNRTFSYQNQNKYDLEELNRVRQAVVEPLSKLLKVKAQKGSSLLKKLLNYLETIQFAEHFQSLSQELNEIELEKQEQVWKVFTTVISEFNLLFSDDTLSIEKALSLIKNGMLAGNYRVVPATIDVVNVKSYDLVEPHTNKFVFAIGLTASHFPKQVTQHSLLSDEERIKLNENLIETSDTHFDVASIENTKKSHFTAVSLFHSASQNLILSSPTVVNESQDDMSPYLKELTDIGVPVSDKKASLQAINVEDIGNDKALLSRIISINQDKDTFLGDHERTFWAAASRYLRHKLEEENLYILNRPNHLATKPLSKEVLDIKFPKNEPLNLSSSALTTFHNNQYLYYLQNVLALQEQESIHPDARNHGTYLHFIFENVMKDHSTLTFDQKLENSIEKANTDVRFFQQYQEDAAGRYSLSVLEDIARSTASILRHHQGLKVLKQEKPFSYTIKQKVKVNGYIDRIDQLDDGSYGVVDYKSSKNTFDIGRFYNGLSPQLVTYLSAIKKDTELNQSNRLFGAMYLHMLEPRLELAKIKEVSVQMIASLYQDLTYKGIFLEKEKEHLAGGTYQIKNALYSDEELEILLNYNNFLFEKAAKTIQSGKFLINPYTEDGKSVAGNQLKSITRFEADLDFGQARQLIKLPRTQKKENFLKKMQEVEVDDEL</sequence>
<dbReference type="Gene3D" id="3.40.50.300">
    <property type="entry name" value="P-loop containing nucleotide triphosphate hydrolases"/>
    <property type="match status" value="4"/>
</dbReference>
<organism evidence="12 13">
    <name type="scientific">Streptococcus urinalis 2285-97</name>
    <dbReference type="NCBI Taxonomy" id="764291"/>
    <lineage>
        <taxon>Bacteria</taxon>
        <taxon>Bacillati</taxon>
        <taxon>Bacillota</taxon>
        <taxon>Bacilli</taxon>
        <taxon>Lactobacillales</taxon>
        <taxon>Streptococcaceae</taxon>
        <taxon>Streptococcus</taxon>
    </lineage>
</organism>
<evidence type="ECO:0000259" key="11">
    <source>
        <dbReference type="Pfam" id="PF21445"/>
    </source>
</evidence>
<name>G5KF25_9STRE</name>
<dbReference type="InterPro" id="IPR011604">
    <property type="entry name" value="PDDEXK-like_dom_sf"/>
</dbReference>
<evidence type="ECO:0000256" key="7">
    <source>
        <dbReference type="ARBA" id="ARBA00022840"/>
    </source>
</evidence>
<dbReference type="InterPro" id="IPR014141">
    <property type="entry name" value="DNA_helicase_suRexB"/>
</dbReference>
<reference evidence="12 13" key="1">
    <citation type="journal article" date="2014" name="Int. J. Syst. Evol. Microbiol.">
        <title>Phylogenomics and the dynamic genome evolution of the genus Streptococcus.</title>
        <authorList>
            <consortium name="The Broad Institute Genome Sequencing Platform"/>
            <person name="Richards V.P."/>
            <person name="Palmer S.R."/>
            <person name="Pavinski Bitar P.D."/>
            <person name="Qin X."/>
            <person name="Weinstock G.M."/>
            <person name="Highlander S.K."/>
            <person name="Town C.D."/>
            <person name="Burne R.A."/>
            <person name="Stanhope M.J."/>
        </authorList>
    </citation>
    <scope>NUCLEOTIDE SEQUENCE [LARGE SCALE GENOMIC DNA]</scope>
    <source>
        <strain evidence="12 13">2285-97</strain>
    </source>
</reference>
<evidence type="ECO:0000256" key="9">
    <source>
        <dbReference type="ARBA" id="ARBA00023204"/>
    </source>
</evidence>
<dbReference type="PANTHER" id="PTHR30591:SF1">
    <property type="entry name" value="RECBCD ENZYME SUBUNIT RECC"/>
    <property type="match status" value="1"/>
</dbReference>
<keyword evidence="4" id="KW-0378">Hydrolase</keyword>
<evidence type="ECO:0000256" key="8">
    <source>
        <dbReference type="ARBA" id="ARBA00023125"/>
    </source>
</evidence>
<dbReference type="GO" id="GO:0004386">
    <property type="term" value="F:helicase activity"/>
    <property type="evidence" value="ECO:0007669"/>
    <property type="project" value="UniProtKB-KW"/>
</dbReference>
<feature type="domain" description="PD-(D/E)XK endonuclease-like" evidence="10">
    <location>
        <begin position="747"/>
        <end position="1024"/>
    </location>
</feature>
<evidence type="ECO:0000256" key="2">
    <source>
        <dbReference type="ARBA" id="ARBA00022741"/>
    </source>
</evidence>
<keyword evidence="3" id="KW-0227">DNA damage</keyword>
<dbReference type="NCBIfam" id="TIGR02774">
    <property type="entry name" value="rexB_recomb"/>
    <property type="match status" value="1"/>
</dbReference>
<keyword evidence="8" id="KW-0238">DNA-binding</keyword>
<keyword evidence="5" id="KW-0347">Helicase</keyword>
<dbReference type="GO" id="GO:0004527">
    <property type="term" value="F:exonuclease activity"/>
    <property type="evidence" value="ECO:0007669"/>
    <property type="project" value="UniProtKB-KW"/>
</dbReference>
<gene>
    <name evidence="12" type="primary">rexB</name>
    <name evidence="12" type="ORF">STRUR_0929</name>
</gene>
<dbReference type="GO" id="GO:0016817">
    <property type="term" value="F:hydrolase activity, acting on acid anhydrides"/>
    <property type="evidence" value="ECO:0007669"/>
    <property type="project" value="InterPro"/>
</dbReference>
<evidence type="ECO:0000256" key="1">
    <source>
        <dbReference type="ARBA" id="ARBA00022722"/>
    </source>
</evidence>
<dbReference type="EMBL" id="AEUZ02000001">
    <property type="protein sequence ID" value="EHJ57274.1"/>
    <property type="molecule type" value="Genomic_DNA"/>
</dbReference>
<dbReference type="GO" id="GO:0006281">
    <property type="term" value="P:DNA repair"/>
    <property type="evidence" value="ECO:0007669"/>
    <property type="project" value="UniProtKB-KW"/>
</dbReference>
<dbReference type="AlphaFoldDB" id="G5KF25"/>
<evidence type="ECO:0000256" key="4">
    <source>
        <dbReference type="ARBA" id="ARBA00022801"/>
    </source>
</evidence>
<protein>
    <submittedName>
        <fullName evidence="12">ATP-dependent nuclease subunit B</fullName>
    </submittedName>
</protein>
<dbReference type="PANTHER" id="PTHR30591">
    <property type="entry name" value="RECBCD ENZYME SUBUNIT RECC"/>
    <property type="match status" value="1"/>
</dbReference>
<proteinExistence type="predicted"/>
<evidence type="ECO:0000256" key="3">
    <source>
        <dbReference type="ARBA" id="ARBA00022763"/>
    </source>
</evidence>
<dbReference type="InterPro" id="IPR049035">
    <property type="entry name" value="ADDB_N"/>
</dbReference>
<dbReference type="Pfam" id="PF12705">
    <property type="entry name" value="PDDEXK_1"/>
    <property type="match status" value="1"/>
</dbReference>
<keyword evidence="7" id="KW-0067">ATP-binding</keyword>
<dbReference type="GO" id="GO:0005524">
    <property type="term" value="F:ATP binding"/>
    <property type="evidence" value="ECO:0007669"/>
    <property type="project" value="UniProtKB-KW"/>
</dbReference>
<comment type="caution">
    <text evidence="12">The sequence shown here is derived from an EMBL/GenBank/DDBJ whole genome shotgun (WGS) entry which is preliminary data.</text>
</comment>
<dbReference type="Proteomes" id="UP000005388">
    <property type="component" value="Unassembled WGS sequence"/>
</dbReference>
<dbReference type="RefSeq" id="WP_006739990.1">
    <property type="nucleotide sequence ID" value="NZ_AEUZ02000001.1"/>
</dbReference>
<feature type="domain" description="ATP-dependent helicase/deoxyribonuclease subunit B N-terminal" evidence="11">
    <location>
        <begin position="16"/>
        <end position="269"/>
    </location>
</feature>
<dbReference type="eggNOG" id="COG3857">
    <property type="taxonomic scope" value="Bacteria"/>
</dbReference>
<keyword evidence="9" id="KW-0234">DNA repair</keyword>
<keyword evidence="1" id="KW-0540">Nuclease</keyword>
<evidence type="ECO:0000256" key="6">
    <source>
        <dbReference type="ARBA" id="ARBA00022839"/>
    </source>
</evidence>
<keyword evidence="13" id="KW-1185">Reference proteome</keyword>
<keyword evidence="2" id="KW-0547">Nucleotide-binding</keyword>
<keyword evidence="6" id="KW-0269">Exonuclease</keyword>
<dbReference type="SUPFAM" id="SSF52540">
    <property type="entry name" value="P-loop containing nucleoside triphosphate hydrolases"/>
    <property type="match status" value="1"/>
</dbReference>
<dbReference type="Gene3D" id="3.90.320.10">
    <property type="match status" value="1"/>
</dbReference>
<dbReference type="GO" id="GO:0006310">
    <property type="term" value="P:DNA recombination"/>
    <property type="evidence" value="ECO:0007669"/>
    <property type="project" value="TreeGrafter"/>
</dbReference>
<evidence type="ECO:0000259" key="10">
    <source>
        <dbReference type="Pfam" id="PF12705"/>
    </source>
</evidence>
<accession>G5KF25</accession>